<protein>
    <submittedName>
        <fullName evidence="2">Uncharacterized protein</fullName>
    </submittedName>
</protein>
<dbReference type="Proteomes" id="UP001224890">
    <property type="component" value="Unassembled WGS sequence"/>
</dbReference>
<proteinExistence type="predicted"/>
<keyword evidence="3" id="KW-1185">Reference proteome</keyword>
<reference evidence="2" key="1">
    <citation type="submission" date="2021-06" db="EMBL/GenBank/DDBJ databases">
        <title>Comparative genomics, transcriptomics and evolutionary studies reveal genomic signatures of adaptation to plant cell wall in hemibiotrophic fungi.</title>
        <authorList>
            <consortium name="DOE Joint Genome Institute"/>
            <person name="Baroncelli R."/>
            <person name="Diaz J.F."/>
            <person name="Benocci T."/>
            <person name="Peng M."/>
            <person name="Battaglia E."/>
            <person name="Haridas S."/>
            <person name="Andreopoulos W."/>
            <person name="Labutti K."/>
            <person name="Pangilinan J."/>
            <person name="Floch G.L."/>
            <person name="Makela M.R."/>
            <person name="Henrissat B."/>
            <person name="Grigoriev I.V."/>
            <person name="Crouch J.A."/>
            <person name="De Vries R.P."/>
            <person name="Sukno S.A."/>
            <person name="Thon M.R."/>
        </authorList>
    </citation>
    <scope>NUCLEOTIDE SEQUENCE</scope>
    <source>
        <strain evidence="2">CBS 193.32</strain>
    </source>
</reference>
<comment type="caution">
    <text evidence="2">The sequence shown here is derived from an EMBL/GenBank/DDBJ whole genome shotgun (WGS) entry which is preliminary data.</text>
</comment>
<gene>
    <name evidence="2" type="ORF">BDP55DRAFT_663217</name>
</gene>
<name>A0AAJ0APU9_9PEZI</name>
<evidence type="ECO:0000313" key="2">
    <source>
        <dbReference type="EMBL" id="KAK1675616.1"/>
    </source>
</evidence>
<dbReference type="RefSeq" id="XP_060429619.1">
    <property type="nucleotide sequence ID" value="XM_060574863.1"/>
</dbReference>
<organism evidence="2 3">
    <name type="scientific">Colletotrichum godetiae</name>
    <dbReference type="NCBI Taxonomy" id="1209918"/>
    <lineage>
        <taxon>Eukaryota</taxon>
        <taxon>Fungi</taxon>
        <taxon>Dikarya</taxon>
        <taxon>Ascomycota</taxon>
        <taxon>Pezizomycotina</taxon>
        <taxon>Sordariomycetes</taxon>
        <taxon>Hypocreomycetidae</taxon>
        <taxon>Glomerellales</taxon>
        <taxon>Glomerellaceae</taxon>
        <taxon>Colletotrichum</taxon>
        <taxon>Colletotrichum acutatum species complex</taxon>
    </lineage>
</organism>
<keyword evidence="1" id="KW-0732">Signal</keyword>
<evidence type="ECO:0000256" key="1">
    <source>
        <dbReference type="SAM" id="SignalP"/>
    </source>
</evidence>
<evidence type="ECO:0000313" key="3">
    <source>
        <dbReference type="Proteomes" id="UP001224890"/>
    </source>
</evidence>
<accession>A0AAJ0APU9</accession>
<dbReference type="AlphaFoldDB" id="A0AAJ0APU9"/>
<dbReference type="EMBL" id="JAHMHR010000020">
    <property type="protein sequence ID" value="KAK1675616.1"/>
    <property type="molecule type" value="Genomic_DNA"/>
</dbReference>
<feature type="non-terminal residue" evidence="2">
    <location>
        <position position="161"/>
    </location>
</feature>
<feature type="signal peptide" evidence="1">
    <location>
        <begin position="1"/>
        <end position="28"/>
    </location>
</feature>
<sequence>MAASSTCCLARFPAFLWPQCSLFAPVLCVVPHYDTQRRHSNTHEASAQQREAKPSYPLSVLSPRSYVFHKSFVSLTSIPTPSAFIRQYMRQQRGGKPKSLAPFPKFHWHLEGGKPRQLRAGHGPINGLSRFHESAIRTAIVRKGKEGSFLKDPGAAKAHIG</sequence>
<feature type="chain" id="PRO_5042578900" evidence="1">
    <location>
        <begin position="29"/>
        <end position="161"/>
    </location>
</feature>
<dbReference type="GeneID" id="85459389"/>